<keyword evidence="2" id="KW-1185">Reference proteome</keyword>
<name>A0AA39Q5R9_9AGAR</name>
<sequence>MSIPHLSDQDYYQCRVANAEQPKLGKSTRSRQLEVHHVHFDTSVLVRTEEWSDTGLVGQSDQFQPLKGDEGEGKMYRSQFKMRAGHVDFGTNSVYDQLEHDPMVSRSSLNSSLTTSIDRAQDAPLLQAQSEGSSNVLTQIWQVVLLERICSFLHELAG</sequence>
<dbReference type="EMBL" id="JAUEPU010000016">
    <property type="protein sequence ID" value="KAK0496130.1"/>
    <property type="molecule type" value="Genomic_DNA"/>
</dbReference>
<gene>
    <name evidence="1" type="ORF">EDD18DRAFT_1106010</name>
</gene>
<organism evidence="1 2">
    <name type="scientific">Armillaria luteobubalina</name>
    <dbReference type="NCBI Taxonomy" id="153913"/>
    <lineage>
        <taxon>Eukaryota</taxon>
        <taxon>Fungi</taxon>
        <taxon>Dikarya</taxon>
        <taxon>Basidiomycota</taxon>
        <taxon>Agaricomycotina</taxon>
        <taxon>Agaricomycetes</taxon>
        <taxon>Agaricomycetidae</taxon>
        <taxon>Agaricales</taxon>
        <taxon>Marasmiineae</taxon>
        <taxon>Physalacriaceae</taxon>
        <taxon>Armillaria</taxon>
    </lineage>
</organism>
<comment type="caution">
    <text evidence="1">The sequence shown here is derived from an EMBL/GenBank/DDBJ whole genome shotgun (WGS) entry which is preliminary data.</text>
</comment>
<evidence type="ECO:0000313" key="2">
    <source>
        <dbReference type="Proteomes" id="UP001175228"/>
    </source>
</evidence>
<proteinExistence type="predicted"/>
<evidence type="ECO:0000313" key="1">
    <source>
        <dbReference type="EMBL" id="KAK0496130.1"/>
    </source>
</evidence>
<protein>
    <submittedName>
        <fullName evidence="1">Uncharacterized protein</fullName>
    </submittedName>
</protein>
<dbReference type="Proteomes" id="UP001175228">
    <property type="component" value="Unassembled WGS sequence"/>
</dbReference>
<accession>A0AA39Q5R9</accession>
<reference evidence="1" key="1">
    <citation type="submission" date="2023-06" db="EMBL/GenBank/DDBJ databases">
        <authorList>
            <consortium name="Lawrence Berkeley National Laboratory"/>
            <person name="Ahrendt S."/>
            <person name="Sahu N."/>
            <person name="Indic B."/>
            <person name="Wong-Bajracharya J."/>
            <person name="Merenyi Z."/>
            <person name="Ke H.-M."/>
            <person name="Monk M."/>
            <person name="Kocsube S."/>
            <person name="Drula E."/>
            <person name="Lipzen A."/>
            <person name="Balint B."/>
            <person name="Henrissat B."/>
            <person name="Andreopoulos B."/>
            <person name="Martin F.M."/>
            <person name="Harder C.B."/>
            <person name="Rigling D."/>
            <person name="Ford K.L."/>
            <person name="Foster G.D."/>
            <person name="Pangilinan J."/>
            <person name="Papanicolaou A."/>
            <person name="Barry K."/>
            <person name="LaButti K."/>
            <person name="Viragh M."/>
            <person name="Koriabine M."/>
            <person name="Yan M."/>
            <person name="Riley R."/>
            <person name="Champramary S."/>
            <person name="Plett K.L."/>
            <person name="Tsai I.J."/>
            <person name="Slot J."/>
            <person name="Sipos G."/>
            <person name="Plett J."/>
            <person name="Nagy L.G."/>
            <person name="Grigoriev I.V."/>
        </authorList>
    </citation>
    <scope>NUCLEOTIDE SEQUENCE</scope>
    <source>
        <strain evidence="1">HWK02</strain>
    </source>
</reference>
<dbReference type="AlphaFoldDB" id="A0AA39Q5R9"/>